<dbReference type="Proteomes" id="UP000228945">
    <property type="component" value="Chromosome"/>
</dbReference>
<evidence type="ECO:0000313" key="4">
    <source>
        <dbReference type="Proteomes" id="UP000228945"/>
    </source>
</evidence>
<dbReference type="InterPro" id="IPR001466">
    <property type="entry name" value="Beta-lactam-related"/>
</dbReference>
<dbReference type="Pfam" id="PF00144">
    <property type="entry name" value="Beta-lactamase"/>
    <property type="match status" value="1"/>
</dbReference>
<organism evidence="3 4">
    <name type="scientific">Caulobacter mirabilis</name>
    <dbReference type="NCBI Taxonomy" id="69666"/>
    <lineage>
        <taxon>Bacteria</taxon>
        <taxon>Pseudomonadati</taxon>
        <taxon>Pseudomonadota</taxon>
        <taxon>Alphaproteobacteria</taxon>
        <taxon>Caulobacterales</taxon>
        <taxon>Caulobacteraceae</taxon>
        <taxon>Caulobacter</taxon>
    </lineage>
</organism>
<dbReference type="InterPro" id="IPR012338">
    <property type="entry name" value="Beta-lactam/transpept-like"/>
</dbReference>
<accession>A0A2D2AV59</accession>
<evidence type="ECO:0000256" key="1">
    <source>
        <dbReference type="SAM" id="SignalP"/>
    </source>
</evidence>
<protein>
    <submittedName>
        <fullName evidence="3">Penicillin-binding protein</fullName>
    </submittedName>
</protein>
<proteinExistence type="predicted"/>
<evidence type="ECO:0000259" key="2">
    <source>
        <dbReference type="Pfam" id="PF00144"/>
    </source>
</evidence>
<keyword evidence="1" id="KW-0732">Signal</keyword>
<dbReference type="AlphaFoldDB" id="A0A2D2AV59"/>
<evidence type="ECO:0000313" key="3">
    <source>
        <dbReference type="EMBL" id="ATQ41884.1"/>
    </source>
</evidence>
<dbReference type="SUPFAM" id="SSF56601">
    <property type="entry name" value="beta-lactamase/transpeptidase-like"/>
    <property type="match status" value="1"/>
</dbReference>
<gene>
    <name evidence="3" type="ORF">CSW64_05380</name>
</gene>
<dbReference type="RefSeq" id="WP_099621142.1">
    <property type="nucleotide sequence ID" value="NZ_CP024201.1"/>
</dbReference>
<reference evidence="3 4" key="1">
    <citation type="submission" date="2017-10" db="EMBL/GenBank/DDBJ databases">
        <title>Genome sequence of Caulobacter mirabilis FWC38.</title>
        <authorList>
            <person name="Fiebig A."/>
            <person name="Crosson S."/>
        </authorList>
    </citation>
    <scope>NUCLEOTIDE SEQUENCE [LARGE SCALE GENOMIC DNA]</scope>
    <source>
        <strain evidence="3 4">FWC 38</strain>
    </source>
</reference>
<dbReference type="InterPro" id="IPR050491">
    <property type="entry name" value="AmpC-like"/>
</dbReference>
<dbReference type="OrthoDB" id="5377981at2"/>
<feature type="signal peptide" evidence="1">
    <location>
        <begin position="1"/>
        <end position="30"/>
    </location>
</feature>
<dbReference type="EMBL" id="CP024201">
    <property type="protein sequence ID" value="ATQ41884.1"/>
    <property type="molecule type" value="Genomic_DNA"/>
</dbReference>
<name>A0A2D2AV59_9CAUL</name>
<dbReference type="Gene3D" id="3.40.710.10">
    <property type="entry name" value="DD-peptidase/beta-lactamase superfamily"/>
    <property type="match status" value="1"/>
</dbReference>
<dbReference type="PANTHER" id="PTHR46825:SF15">
    <property type="entry name" value="BETA-LACTAMASE-RELATED DOMAIN-CONTAINING PROTEIN"/>
    <property type="match status" value="1"/>
</dbReference>
<feature type="chain" id="PRO_5013756649" evidence="1">
    <location>
        <begin position="31"/>
        <end position="506"/>
    </location>
</feature>
<dbReference type="PANTHER" id="PTHR46825">
    <property type="entry name" value="D-ALANYL-D-ALANINE-CARBOXYPEPTIDASE/ENDOPEPTIDASE AMPH"/>
    <property type="match status" value="1"/>
</dbReference>
<sequence length="506" mass="53942">MRITPDLTRRSFTASAISLAAGPPASAALAAPVERRDEVADIDAFVRAAMARTVVVPGLSLAVVEGDRVVMTGGYGVADVRAGTPIDADTGFYIASATKSFTALAIALEADRGGLGLADALSLAFPGSALPSEMAASVTLEDLLSHRSGLDNAPIAFRTAYSGEHTPPQLQALLAQTKTVADAPHGVFRYANAGYNIATTLLERRDGRDWRALVRDRVLTPAGMARTTPWVSKARARGTVAVGHFGLDAGGATPSPLQKVDATMQSAGGLVSTANDMARWLRLQINDGAFGGRRVFPAGRVASTHRSRVAQDRRFGAYQRDGYGLGWQTGRYGEDRFIHHFGNFSGSRSHVSFMPDRRLGVVVLVNEDLVAGELADVVANYVYDRFAGRVDLRAPYEGELGTLTARRDKRQAGLAAAKAERAARPWTLSRPRADYAGAYVNPGLGTLVIAQAGDLLTAKIGVMSAVAEAFDQPETIRVELVPFQGQTIRFDGENSLIFDDARFVRG</sequence>
<feature type="domain" description="Beta-lactamase-related" evidence="2">
    <location>
        <begin position="44"/>
        <end position="368"/>
    </location>
</feature>
<keyword evidence="4" id="KW-1185">Reference proteome</keyword>
<dbReference type="KEGG" id="cmb:CSW64_05380"/>